<dbReference type="RefSeq" id="WP_084135246.1">
    <property type="nucleotide sequence ID" value="NZ_UGVL01000001.1"/>
</dbReference>
<dbReference type="Gene3D" id="3.40.250.10">
    <property type="entry name" value="Rhodanese-like domain"/>
    <property type="match status" value="1"/>
</dbReference>
<dbReference type="GO" id="GO:0043828">
    <property type="term" value="F:tRNA 2-selenouridine synthase activity"/>
    <property type="evidence" value="ECO:0007669"/>
    <property type="project" value="InterPro"/>
</dbReference>
<evidence type="ECO:0000313" key="4">
    <source>
        <dbReference type="EMBL" id="SUE34868.1"/>
    </source>
</evidence>
<feature type="region of interest" description="Disordered" evidence="2">
    <location>
        <begin position="341"/>
        <end position="361"/>
    </location>
</feature>
<evidence type="ECO:0000256" key="2">
    <source>
        <dbReference type="SAM" id="MobiDB-lite"/>
    </source>
</evidence>
<accession>A0A379MTA6</accession>
<feature type="compositionally biased region" description="Basic and acidic residues" evidence="2">
    <location>
        <begin position="349"/>
        <end position="361"/>
    </location>
</feature>
<dbReference type="GO" id="GO:0002098">
    <property type="term" value="P:tRNA wobble uridine modification"/>
    <property type="evidence" value="ECO:0007669"/>
    <property type="project" value="InterPro"/>
</dbReference>
<dbReference type="PROSITE" id="PS50206">
    <property type="entry name" value="RHODANESE_3"/>
    <property type="match status" value="1"/>
</dbReference>
<dbReference type="EC" id="2.9.1.-" evidence="4"/>
<name>A0A379MTA6_9BACT</name>
<gene>
    <name evidence="4" type="primary">selU</name>
    <name evidence="4" type="ORF">NCTC11190_02105</name>
</gene>
<dbReference type="AlphaFoldDB" id="A0A379MTA6"/>
<dbReference type="InterPro" id="IPR001763">
    <property type="entry name" value="Rhodanese-like_dom"/>
</dbReference>
<keyword evidence="4" id="KW-0808">Transferase</keyword>
<dbReference type="PANTHER" id="PTHR30401">
    <property type="entry name" value="TRNA 2-SELENOURIDINE SYNTHASE"/>
    <property type="match status" value="1"/>
</dbReference>
<evidence type="ECO:0000313" key="5">
    <source>
        <dbReference type="Proteomes" id="UP000255233"/>
    </source>
</evidence>
<dbReference type="Pfam" id="PF00581">
    <property type="entry name" value="Rhodanese"/>
    <property type="match status" value="1"/>
</dbReference>
<keyword evidence="5" id="KW-1185">Reference proteome</keyword>
<reference evidence="4 5" key="1">
    <citation type="submission" date="2018-06" db="EMBL/GenBank/DDBJ databases">
        <authorList>
            <consortium name="Pathogen Informatics"/>
            <person name="Doyle S."/>
        </authorList>
    </citation>
    <scope>NUCLEOTIDE SEQUENCE [LARGE SCALE GENOMIC DNA]</scope>
    <source>
        <strain evidence="4 5">NCTC11190</strain>
    </source>
</reference>
<dbReference type="OrthoDB" id="1450994at2"/>
<evidence type="ECO:0000256" key="1">
    <source>
        <dbReference type="ARBA" id="ARBA00023266"/>
    </source>
</evidence>
<organism evidence="4 5">
    <name type="scientific">Rikenella microfusus</name>
    <dbReference type="NCBI Taxonomy" id="28139"/>
    <lineage>
        <taxon>Bacteria</taxon>
        <taxon>Pseudomonadati</taxon>
        <taxon>Bacteroidota</taxon>
        <taxon>Bacteroidia</taxon>
        <taxon>Bacteroidales</taxon>
        <taxon>Rikenellaceae</taxon>
        <taxon>Rikenella</taxon>
    </lineage>
</organism>
<dbReference type="Proteomes" id="UP000255233">
    <property type="component" value="Unassembled WGS sequence"/>
</dbReference>
<dbReference type="STRING" id="880526.GCA_000427365_01713"/>
<dbReference type="EMBL" id="UGVL01000001">
    <property type="protein sequence ID" value="SUE34868.1"/>
    <property type="molecule type" value="Genomic_DNA"/>
</dbReference>
<protein>
    <submittedName>
        <fullName evidence="4">tRNA 2-selenouridine synthase</fullName>
        <ecNumber evidence="4">2.9.1.-</ecNumber>
    </submittedName>
</protein>
<dbReference type="NCBIfam" id="NF008750">
    <property type="entry name" value="PRK11784.1-2"/>
    <property type="match status" value="1"/>
</dbReference>
<dbReference type="SMART" id="SM00450">
    <property type="entry name" value="RHOD"/>
    <property type="match status" value="1"/>
</dbReference>
<dbReference type="InterPro" id="IPR017582">
    <property type="entry name" value="SelU"/>
</dbReference>
<feature type="domain" description="Rhodanese" evidence="3">
    <location>
        <begin position="13"/>
        <end position="134"/>
    </location>
</feature>
<sequence>MKQTLAADEFLDESRHGVLIDVRSPGEYRAGHIPGAESLPLFSDAERAEVGTIYTRVGRNEAVERGLEIVGPKMAGFVRTARTLAAGKTLYVYCWRGGMRSGSMAWLLRTAGMPAVVLEGGYRAYRRSFAGLLASKPWRMIVVGGFTGCGKSDVLRAMAERGEQVLDLEALANHKGSVFGALGQQEQPTTEEFINRIHHVFRSLDPSRTVWVEGESQTIGHVTVPVELFRMMQAAPLVLFSLDRAARLRRLVAEYGGFPADELAGAFGKIAKRLGDGYPRALQCLRAGRIEEAATVAMNYYDKCYTRSIGRENRSFTEFFMPEDDPARAAELLIERFADGVRPSPDAARPGKDERKTINRG</sequence>
<dbReference type="InterPro" id="IPR036873">
    <property type="entry name" value="Rhodanese-like_dom_sf"/>
</dbReference>
<evidence type="ECO:0000259" key="3">
    <source>
        <dbReference type="PROSITE" id="PS50206"/>
    </source>
</evidence>
<dbReference type="PANTHER" id="PTHR30401:SF0">
    <property type="entry name" value="TRNA 2-SELENOURIDINE SYNTHASE"/>
    <property type="match status" value="1"/>
</dbReference>
<proteinExistence type="predicted"/>
<dbReference type="Pfam" id="PF26341">
    <property type="entry name" value="AAA_SelU"/>
    <property type="match status" value="1"/>
</dbReference>
<dbReference type="InterPro" id="IPR027417">
    <property type="entry name" value="P-loop_NTPase"/>
</dbReference>
<dbReference type="InterPro" id="IPR058840">
    <property type="entry name" value="AAA_SelU"/>
</dbReference>
<dbReference type="SUPFAM" id="SSF52540">
    <property type="entry name" value="P-loop containing nucleoside triphosphate hydrolases"/>
    <property type="match status" value="1"/>
</dbReference>
<dbReference type="NCBIfam" id="TIGR03167">
    <property type="entry name" value="tRNA_sel_U_synt"/>
    <property type="match status" value="1"/>
</dbReference>
<keyword evidence="1" id="KW-0711">Selenium</keyword>
<dbReference type="SUPFAM" id="SSF52821">
    <property type="entry name" value="Rhodanese/Cell cycle control phosphatase"/>
    <property type="match status" value="1"/>
</dbReference>